<evidence type="ECO:0000256" key="1">
    <source>
        <dbReference type="SAM" id="MobiDB-lite"/>
    </source>
</evidence>
<dbReference type="AlphaFoldDB" id="A0A6A5UQV6"/>
<dbReference type="Proteomes" id="UP000800036">
    <property type="component" value="Unassembled WGS sequence"/>
</dbReference>
<reference evidence="2" key="1">
    <citation type="journal article" date="2020" name="Stud. Mycol.">
        <title>101 Dothideomycetes genomes: a test case for predicting lifestyles and emergence of pathogens.</title>
        <authorList>
            <person name="Haridas S."/>
            <person name="Albert R."/>
            <person name="Binder M."/>
            <person name="Bloem J."/>
            <person name="Labutti K."/>
            <person name="Salamov A."/>
            <person name="Andreopoulos B."/>
            <person name="Baker S."/>
            <person name="Barry K."/>
            <person name="Bills G."/>
            <person name="Bluhm B."/>
            <person name="Cannon C."/>
            <person name="Castanera R."/>
            <person name="Culley D."/>
            <person name="Daum C."/>
            <person name="Ezra D."/>
            <person name="Gonzalez J."/>
            <person name="Henrissat B."/>
            <person name="Kuo A."/>
            <person name="Liang C."/>
            <person name="Lipzen A."/>
            <person name="Lutzoni F."/>
            <person name="Magnuson J."/>
            <person name="Mondo S."/>
            <person name="Nolan M."/>
            <person name="Ohm R."/>
            <person name="Pangilinan J."/>
            <person name="Park H.-J."/>
            <person name="Ramirez L."/>
            <person name="Alfaro M."/>
            <person name="Sun H."/>
            <person name="Tritt A."/>
            <person name="Yoshinaga Y."/>
            <person name="Zwiers L.-H."/>
            <person name="Turgeon B."/>
            <person name="Goodwin S."/>
            <person name="Spatafora J."/>
            <person name="Crous P."/>
            <person name="Grigoriev I."/>
        </authorList>
    </citation>
    <scope>NUCLEOTIDE SEQUENCE</scope>
    <source>
        <strain evidence="2">CBS 107.79</strain>
    </source>
</reference>
<proteinExistence type="predicted"/>
<accession>A0A6A5UQV6</accession>
<protein>
    <submittedName>
        <fullName evidence="2">Uncharacterized protein</fullName>
    </submittedName>
</protein>
<evidence type="ECO:0000313" key="3">
    <source>
        <dbReference type="Proteomes" id="UP000800036"/>
    </source>
</evidence>
<feature type="region of interest" description="Disordered" evidence="1">
    <location>
        <begin position="23"/>
        <end position="76"/>
    </location>
</feature>
<name>A0A6A5UQV6_9PLEO</name>
<dbReference type="EMBL" id="ML976765">
    <property type="protein sequence ID" value="KAF1965306.1"/>
    <property type="molecule type" value="Genomic_DNA"/>
</dbReference>
<sequence>MDSPSNGSPLANPCAPAAQLATAATNNAATAAQQQQPAAPAYTPQNTALATSYQSGAPATPAGDRPPPNSVNQAEKQAFMRKMGEAFEHIRFAVAPGPQAGLIQPSFQPQLPQAPPGAPGVQYYPGFTVYNGSRGPVSQVVVNMARGSHSEAQIAAVTIVGEGLQALFYTVFVVGALVLTRGTCSTCSGATLSSSLKASFHVEQQRYSCLQQSPAAIRASSVASAAVPMGASQAPGNYIMLRFPPEANNS</sequence>
<organism evidence="2 3">
    <name type="scientific">Bimuria novae-zelandiae CBS 107.79</name>
    <dbReference type="NCBI Taxonomy" id="1447943"/>
    <lineage>
        <taxon>Eukaryota</taxon>
        <taxon>Fungi</taxon>
        <taxon>Dikarya</taxon>
        <taxon>Ascomycota</taxon>
        <taxon>Pezizomycotina</taxon>
        <taxon>Dothideomycetes</taxon>
        <taxon>Pleosporomycetidae</taxon>
        <taxon>Pleosporales</taxon>
        <taxon>Massarineae</taxon>
        <taxon>Didymosphaeriaceae</taxon>
        <taxon>Bimuria</taxon>
    </lineage>
</organism>
<evidence type="ECO:0000313" key="2">
    <source>
        <dbReference type="EMBL" id="KAF1965306.1"/>
    </source>
</evidence>
<gene>
    <name evidence="2" type="ORF">BU23DRAFT_628670</name>
</gene>
<feature type="compositionally biased region" description="Low complexity" evidence="1">
    <location>
        <begin position="23"/>
        <end position="48"/>
    </location>
</feature>
<keyword evidence="3" id="KW-1185">Reference proteome</keyword>